<dbReference type="Proteomes" id="UP000522262">
    <property type="component" value="Unassembled WGS sequence"/>
</dbReference>
<dbReference type="AlphaFoldDB" id="A0A8H5MLA1"/>
<accession>A0A8H5MLA1</accession>
<evidence type="ECO:0000313" key="2">
    <source>
        <dbReference type="Proteomes" id="UP000522262"/>
    </source>
</evidence>
<gene>
    <name evidence="1" type="ORF">FMEXI_12611</name>
</gene>
<dbReference type="EMBL" id="JAAOAM010000372">
    <property type="protein sequence ID" value="KAF5532132.1"/>
    <property type="molecule type" value="Genomic_DNA"/>
</dbReference>
<evidence type="ECO:0000313" key="1">
    <source>
        <dbReference type="EMBL" id="KAF5532132.1"/>
    </source>
</evidence>
<dbReference type="InterPro" id="IPR036770">
    <property type="entry name" value="Ankyrin_rpt-contain_sf"/>
</dbReference>
<organism evidence="1 2">
    <name type="scientific">Fusarium mexicanum</name>
    <dbReference type="NCBI Taxonomy" id="751941"/>
    <lineage>
        <taxon>Eukaryota</taxon>
        <taxon>Fungi</taxon>
        <taxon>Dikarya</taxon>
        <taxon>Ascomycota</taxon>
        <taxon>Pezizomycotina</taxon>
        <taxon>Sordariomycetes</taxon>
        <taxon>Hypocreomycetidae</taxon>
        <taxon>Hypocreales</taxon>
        <taxon>Nectriaceae</taxon>
        <taxon>Fusarium</taxon>
        <taxon>Fusarium fujikuroi species complex</taxon>
    </lineage>
</organism>
<protein>
    <recommendedName>
        <fullName evidence="3">F-box domain-containing protein</fullName>
    </recommendedName>
</protein>
<dbReference type="Gene3D" id="1.25.40.20">
    <property type="entry name" value="Ankyrin repeat-containing domain"/>
    <property type="match status" value="1"/>
</dbReference>
<reference evidence="1 2" key="1">
    <citation type="submission" date="2020-05" db="EMBL/GenBank/DDBJ databases">
        <title>Identification and distribution of gene clusters putatively required for synthesis of sphingolipid metabolism inhibitors in phylogenetically diverse species of the filamentous fungus Fusarium.</title>
        <authorList>
            <person name="Kim H.-S."/>
            <person name="Busman M."/>
            <person name="Brown D.W."/>
            <person name="Divon H."/>
            <person name="Uhlig S."/>
            <person name="Proctor R.H."/>
        </authorList>
    </citation>
    <scope>NUCLEOTIDE SEQUENCE [LARGE SCALE GENOMIC DNA]</scope>
    <source>
        <strain evidence="1 2">NRRL 53147</strain>
    </source>
</reference>
<dbReference type="CDD" id="cd09917">
    <property type="entry name" value="F-box_SF"/>
    <property type="match status" value="1"/>
</dbReference>
<name>A0A8H5MLA1_9HYPO</name>
<evidence type="ECO:0008006" key="3">
    <source>
        <dbReference type="Google" id="ProtNLM"/>
    </source>
</evidence>
<proteinExistence type="predicted"/>
<dbReference type="SUPFAM" id="SSF48403">
    <property type="entry name" value="Ankyrin repeat"/>
    <property type="match status" value="1"/>
</dbReference>
<sequence length="231" mass="26323">MNPNCSFQTESKLCRLPPELLLDILDVTEYYSDKIRLASTCRRLYDLLILFVYSETGRQLKWLPMFDAAKRGNCRAIARCLEAGAPIDYEDSESTSRPIRPLETAMGFARPLTVKWLLGHGANPNYTRDADAAPFLCPLARALGSILEPGLSFGSVPHGMKLRPCKVPSRKHYLRNIRKIIKALRQAGADEQPLGYLDRSHLDAIEEEVHCCSHHQPRLWCPDWWKKHLDP</sequence>
<comment type="caution">
    <text evidence="1">The sequence shown here is derived from an EMBL/GenBank/DDBJ whole genome shotgun (WGS) entry which is preliminary data.</text>
</comment>
<keyword evidence="2" id="KW-1185">Reference proteome</keyword>